<evidence type="ECO:0008006" key="3">
    <source>
        <dbReference type="Google" id="ProtNLM"/>
    </source>
</evidence>
<dbReference type="PROSITE" id="PS51257">
    <property type="entry name" value="PROKAR_LIPOPROTEIN"/>
    <property type="match status" value="1"/>
</dbReference>
<proteinExistence type="predicted"/>
<reference evidence="1 2" key="1">
    <citation type="submission" date="2014-08" db="EMBL/GenBank/DDBJ databases">
        <authorList>
            <person name="Kuleshov K."/>
            <person name="Dedkov V."/>
            <person name="Markelov M."/>
            <person name="Pimkina E."/>
        </authorList>
    </citation>
    <scope>NUCLEOTIDE SEQUENCE [LARGE SCALE GENOMIC DNA]</scope>
    <source>
        <strain evidence="2">TOA</strain>
    </source>
</reference>
<accession>A0A454CAJ8</accession>
<dbReference type="AlphaFoldDB" id="A0A454CAJ8"/>
<dbReference type="Proteomes" id="UP000029712">
    <property type="component" value="Chromosome"/>
</dbReference>
<gene>
    <name evidence="1" type="ORF">KN71_003090</name>
</gene>
<dbReference type="OrthoDB" id="398178at2"/>
<evidence type="ECO:0000313" key="1">
    <source>
        <dbReference type="EMBL" id="AYN65653.1"/>
    </source>
</evidence>
<dbReference type="EMBL" id="CP033021">
    <property type="protein sequence ID" value="AYN65653.1"/>
    <property type="molecule type" value="Genomic_DNA"/>
</dbReference>
<organism evidence="1 2">
    <name type="scientific">Metamycoplasma hominis</name>
    <name type="common">Mycoplasma hominis</name>
    <dbReference type="NCBI Taxonomy" id="2098"/>
    <lineage>
        <taxon>Bacteria</taxon>
        <taxon>Bacillati</taxon>
        <taxon>Mycoplasmatota</taxon>
        <taxon>Mycoplasmoidales</taxon>
        <taxon>Metamycoplasmataceae</taxon>
        <taxon>Metamycoplasma</taxon>
    </lineage>
</organism>
<dbReference type="InterPro" id="IPR027593">
    <property type="entry name" value="Aro_clust"/>
</dbReference>
<protein>
    <recommendedName>
        <fullName evidence="3">Lipoprotein</fullName>
    </recommendedName>
</protein>
<sequence length="311" mass="36284">MEEKKMNKKILMTLSLSTLSIIPSCFSLISCTKENKQDEKKSLNQIIEGNENANEREWKNFLNRDYVKEILRLSFDADVDAKNKYIAEQKKLNNNIEYSKKLKEALIYGNSLKASSSYNSDDFSSKPKLLFQNGKKIFNELKSKNWLWFLYNLPKIIFGYFPPMNKFESSDEQSALTAQGNSLILGHFYKPKSNEIIQYTTQVTKNDKNGERTYDVYLLTKEGFILQLTIDWAKDDEDNKIKPSVKLFGYIYTYPNIVKDRNNLNIFNIQKYVIANTESFDDINNRTLQILFQDQYGGSPLRYTIIDVSLK</sequence>
<name>A0A454CAJ8_METHO</name>
<evidence type="ECO:0000313" key="2">
    <source>
        <dbReference type="Proteomes" id="UP000029712"/>
    </source>
</evidence>
<dbReference type="NCBIfam" id="TIGR04313">
    <property type="entry name" value="aro_clust_Mycop"/>
    <property type="match status" value="1"/>
</dbReference>
<reference evidence="1 2" key="2">
    <citation type="submission" date="2018-10" db="EMBL/GenBank/DDBJ databases">
        <title>Detection and isolation of Mycoplasma hominis as a predominant microorganism from pelvic cavity of patient with salpingitis and tubo-ovarian abscess.</title>
        <authorList>
            <person name="Guschin A.E."/>
            <person name="Khayrullina G.A."/>
            <person name="Rakovskaya I.V."/>
            <person name="Shelenkov A.A."/>
            <person name="Shagin D.A."/>
        </authorList>
    </citation>
    <scope>NUCLEOTIDE SEQUENCE [LARGE SCALE GENOMIC DNA]</scope>
    <source>
        <strain evidence="2">TOA</strain>
    </source>
</reference>